<evidence type="ECO:0000313" key="10">
    <source>
        <dbReference type="Proteomes" id="UP000886812"/>
    </source>
</evidence>
<dbReference type="EMBL" id="DVOG01000001">
    <property type="protein sequence ID" value="HIV03534.1"/>
    <property type="molecule type" value="Genomic_DNA"/>
</dbReference>
<evidence type="ECO:0000256" key="5">
    <source>
        <dbReference type="ARBA" id="ARBA00023136"/>
    </source>
</evidence>
<dbReference type="GO" id="GO:0016020">
    <property type="term" value="C:membrane"/>
    <property type="evidence" value="ECO:0007669"/>
    <property type="project" value="UniProtKB-SubCell"/>
</dbReference>
<dbReference type="GO" id="GO:0022857">
    <property type="term" value="F:transmembrane transporter activity"/>
    <property type="evidence" value="ECO:0007669"/>
    <property type="project" value="InterPro"/>
</dbReference>
<proteinExistence type="predicted"/>
<organism evidence="9 10">
    <name type="scientific">Candidatus Spyradosoma merdigallinarum</name>
    <dbReference type="NCBI Taxonomy" id="2840950"/>
    <lineage>
        <taxon>Bacteria</taxon>
        <taxon>Pseudomonadati</taxon>
        <taxon>Verrucomicrobiota</taxon>
        <taxon>Opitutia</taxon>
        <taxon>Opitutia incertae sedis</taxon>
        <taxon>Candidatus Spyradosoma</taxon>
    </lineage>
</organism>
<feature type="transmembrane region" description="Helical" evidence="7">
    <location>
        <begin position="353"/>
        <end position="374"/>
    </location>
</feature>
<reference evidence="9" key="2">
    <citation type="journal article" date="2021" name="PeerJ">
        <title>Extensive microbial diversity within the chicken gut microbiome revealed by metagenomics and culture.</title>
        <authorList>
            <person name="Gilroy R."/>
            <person name="Ravi A."/>
            <person name="Getino M."/>
            <person name="Pursley I."/>
            <person name="Horton D.L."/>
            <person name="Alikhan N.F."/>
            <person name="Baker D."/>
            <person name="Gharbi K."/>
            <person name="Hall N."/>
            <person name="Watson M."/>
            <person name="Adriaenssens E.M."/>
            <person name="Foster-Nyarko E."/>
            <person name="Jarju S."/>
            <person name="Secka A."/>
            <person name="Antonio M."/>
            <person name="Oren A."/>
            <person name="Chaudhuri R.R."/>
            <person name="La Ragione R."/>
            <person name="Hildebrand F."/>
            <person name="Pallen M.J."/>
        </authorList>
    </citation>
    <scope>NUCLEOTIDE SEQUENCE</scope>
    <source>
        <strain evidence="9">10669</strain>
    </source>
</reference>
<feature type="transmembrane region" description="Helical" evidence="7">
    <location>
        <begin position="223"/>
        <end position="247"/>
    </location>
</feature>
<dbReference type="AlphaFoldDB" id="A0A9D1T0L6"/>
<dbReference type="Pfam" id="PF07690">
    <property type="entry name" value="MFS_1"/>
    <property type="match status" value="1"/>
</dbReference>
<dbReference type="Gene3D" id="1.20.1250.20">
    <property type="entry name" value="MFS general substrate transporter like domains"/>
    <property type="match status" value="2"/>
</dbReference>
<evidence type="ECO:0000256" key="3">
    <source>
        <dbReference type="ARBA" id="ARBA00022692"/>
    </source>
</evidence>
<evidence type="ECO:0000256" key="4">
    <source>
        <dbReference type="ARBA" id="ARBA00022989"/>
    </source>
</evidence>
<feature type="transmembrane region" description="Helical" evidence="7">
    <location>
        <begin position="161"/>
        <end position="183"/>
    </location>
</feature>
<keyword evidence="3 7" id="KW-0812">Transmembrane</keyword>
<feature type="transmembrane region" description="Helical" evidence="7">
    <location>
        <begin position="410"/>
        <end position="429"/>
    </location>
</feature>
<dbReference type="InterPro" id="IPR020846">
    <property type="entry name" value="MFS_dom"/>
</dbReference>
<gene>
    <name evidence="9" type="ORF">IAC75_00045</name>
</gene>
<protein>
    <submittedName>
        <fullName evidence="9">MFS transporter</fullName>
    </submittedName>
</protein>
<dbReference type="InterPro" id="IPR044770">
    <property type="entry name" value="MFS_spinster-like"/>
</dbReference>
<evidence type="ECO:0000259" key="8">
    <source>
        <dbReference type="PROSITE" id="PS50850"/>
    </source>
</evidence>
<feature type="transmembrane region" description="Helical" evidence="7">
    <location>
        <begin position="195"/>
        <end position="217"/>
    </location>
</feature>
<feature type="transmembrane region" description="Helical" evidence="7">
    <location>
        <begin position="25"/>
        <end position="42"/>
    </location>
</feature>
<comment type="subcellular location">
    <subcellularLocation>
        <location evidence="1">Membrane</location>
        <topology evidence="1">Multi-pass membrane protein</topology>
    </subcellularLocation>
</comment>
<evidence type="ECO:0000256" key="7">
    <source>
        <dbReference type="SAM" id="Phobius"/>
    </source>
</evidence>
<evidence type="ECO:0000256" key="6">
    <source>
        <dbReference type="SAM" id="MobiDB-lite"/>
    </source>
</evidence>
<feature type="transmembrane region" description="Helical" evidence="7">
    <location>
        <begin position="386"/>
        <end position="404"/>
    </location>
</feature>
<feature type="transmembrane region" description="Helical" evidence="7">
    <location>
        <begin position="312"/>
        <end position="333"/>
    </location>
</feature>
<feature type="compositionally biased region" description="Low complexity" evidence="6">
    <location>
        <begin position="262"/>
        <end position="278"/>
    </location>
</feature>
<accession>A0A9D1T0L6</accession>
<feature type="transmembrane region" description="Helical" evidence="7">
    <location>
        <begin position="107"/>
        <end position="129"/>
    </location>
</feature>
<dbReference type="InterPro" id="IPR036259">
    <property type="entry name" value="MFS_trans_sf"/>
</dbReference>
<dbReference type="InterPro" id="IPR011701">
    <property type="entry name" value="MFS"/>
</dbReference>
<feature type="region of interest" description="Disordered" evidence="6">
    <location>
        <begin position="256"/>
        <end position="290"/>
    </location>
</feature>
<keyword evidence="2" id="KW-0813">Transport</keyword>
<evidence type="ECO:0000256" key="1">
    <source>
        <dbReference type="ARBA" id="ARBA00004141"/>
    </source>
</evidence>
<comment type="caution">
    <text evidence="9">The sequence shown here is derived from an EMBL/GenBank/DDBJ whole genome shotgun (WGS) entry which is preliminary data.</text>
</comment>
<sequence>MQEQTNSFVELTKPLLDGASAYVDFTPWAALAVAVAAVFFGLKKGFRNKPLPSASPKTAPGKWAWIAVGVLWVVVMLNYFDRQLLAVLNTSITGGGENGIPMTQGQFGTVTSAFLIVYAALSPVGGYLSDRFSRKFIILCSLVVWSIVTWLTGKAETYEQLLFARAAMGVSEAFYIPAALALISDYHRGSTRSMATGLHMSGIYAGQVLAGCGALMAGEPYNLGWRLTFETFGFIGVAYALVVVIFLHDPSAPKEKEEVPAEAESAVPAESEESVPAAAKEEKSSAPASADNSADFGILNVLKSLFTGRAMAMLLLIYAFAGFANWFLMGWYPRLLQDMFGISESEAGPQATFWVNIAKYVAVLSAAVVADLWYRRNHGARAYVPGICFCIAGPCVLVAMLPALGVLPALGLSLTLALVSMQGVAQGALDATLMPILRSQIDERFSATGYGLLNLTSVGAGALISWLGGFLKDHDVALGVPLSIAGVLMFVCGALFFLLPKPRT</sequence>
<feature type="transmembrane region" description="Helical" evidence="7">
    <location>
        <begin position="63"/>
        <end position="80"/>
    </location>
</feature>
<dbReference type="PANTHER" id="PTHR23505:SF79">
    <property type="entry name" value="PROTEIN SPINSTER"/>
    <property type="match status" value="1"/>
</dbReference>
<dbReference type="PROSITE" id="PS50850">
    <property type="entry name" value="MFS"/>
    <property type="match status" value="1"/>
</dbReference>
<evidence type="ECO:0000313" key="9">
    <source>
        <dbReference type="EMBL" id="HIV03534.1"/>
    </source>
</evidence>
<reference evidence="9" key="1">
    <citation type="submission" date="2020-10" db="EMBL/GenBank/DDBJ databases">
        <authorList>
            <person name="Gilroy R."/>
        </authorList>
    </citation>
    <scope>NUCLEOTIDE SEQUENCE</scope>
    <source>
        <strain evidence="9">10669</strain>
    </source>
</reference>
<keyword evidence="4 7" id="KW-1133">Transmembrane helix</keyword>
<dbReference type="Proteomes" id="UP000886812">
    <property type="component" value="Unassembled WGS sequence"/>
</dbReference>
<feature type="transmembrane region" description="Helical" evidence="7">
    <location>
        <begin position="477"/>
        <end position="499"/>
    </location>
</feature>
<feature type="domain" description="Major facilitator superfamily (MFS) profile" evidence="8">
    <location>
        <begin position="67"/>
        <end position="503"/>
    </location>
</feature>
<keyword evidence="5 7" id="KW-0472">Membrane</keyword>
<name>A0A9D1T0L6_9BACT</name>
<feature type="transmembrane region" description="Helical" evidence="7">
    <location>
        <begin position="136"/>
        <end position="155"/>
    </location>
</feature>
<evidence type="ECO:0000256" key="2">
    <source>
        <dbReference type="ARBA" id="ARBA00022448"/>
    </source>
</evidence>
<dbReference type="SUPFAM" id="SSF103473">
    <property type="entry name" value="MFS general substrate transporter"/>
    <property type="match status" value="1"/>
</dbReference>
<feature type="transmembrane region" description="Helical" evidence="7">
    <location>
        <begin position="450"/>
        <end position="471"/>
    </location>
</feature>
<dbReference type="PANTHER" id="PTHR23505">
    <property type="entry name" value="SPINSTER"/>
    <property type="match status" value="1"/>
</dbReference>